<name>A0A7S3JEM3_9SPIT</name>
<gene>
    <name evidence="2" type="ORF">EHAR0213_LOCUS10024</name>
</gene>
<proteinExistence type="predicted"/>
<dbReference type="AlphaFoldDB" id="A0A7S3JEM3"/>
<dbReference type="EMBL" id="HBII01024168">
    <property type="protein sequence ID" value="CAE0351110.1"/>
    <property type="molecule type" value="Transcribed_RNA"/>
</dbReference>
<evidence type="ECO:0000313" key="2">
    <source>
        <dbReference type="EMBL" id="CAE0351110.1"/>
    </source>
</evidence>
<sequence>MNEEFIKMNVNDAAQPSDNYLNIVDWLFDNQGNLKNLSTSKRELKFEFTDSNLNVLETGGKNVLAVDESADDPIKELLHKKVRLNKKAKLIDLYPKMKPVVPKPFFFDLAADAIEYPNIGKTIKELQDKSAQGGGIFSKLKFWGS</sequence>
<organism evidence="2">
    <name type="scientific">Euplotes harpa</name>
    <dbReference type="NCBI Taxonomy" id="151035"/>
    <lineage>
        <taxon>Eukaryota</taxon>
        <taxon>Sar</taxon>
        <taxon>Alveolata</taxon>
        <taxon>Ciliophora</taxon>
        <taxon>Intramacronucleata</taxon>
        <taxon>Spirotrichea</taxon>
        <taxon>Hypotrichia</taxon>
        <taxon>Euplotida</taxon>
        <taxon>Euplotidae</taxon>
        <taxon>Euplotes</taxon>
    </lineage>
</organism>
<protein>
    <submittedName>
        <fullName evidence="2">Uncharacterized protein</fullName>
    </submittedName>
</protein>
<dbReference type="PROSITE" id="PS00687">
    <property type="entry name" value="ALDEHYDE_DEHYDR_GLU"/>
    <property type="match status" value="1"/>
</dbReference>
<evidence type="ECO:0000256" key="1">
    <source>
        <dbReference type="PROSITE-ProRule" id="PRU10007"/>
    </source>
</evidence>
<dbReference type="GO" id="GO:0016491">
    <property type="term" value="F:oxidoreductase activity"/>
    <property type="evidence" value="ECO:0007669"/>
    <property type="project" value="InterPro"/>
</dbReference>
<dbReference type="InterPro" id="IPR029510">
    <property type="entry name" value="Ald_DH_CS_GLU"/>
</dbReference>
<reference evidence="2" key="1">
    <citation type="submission" date="2021-01" db="EMBL/GenBank/DDBJ databases">
        <authorList>
            <person name="Corre E."/>
            <person name="Pelletier E."/>
            <person name="Niang G."/>
            <person name="Scheremetjew M."/>
            <person name="Finn R."/>
            <person name="Kale V."/>
            <person name="Holt S."/>
            <person name="Cochrane G."/>
            <person name="Meng A."/>
            <person name="Brown T."/>
            <person name="Cohen L."/>
        </authorList>
    </citation>
    <scope>NUCLEOTIDE SEQUENCE</scope>
    <source>
        <strain evidence="2">FSP1.4</strain>
    </source>
</reference>
<accession>A0A7S3JEM3</accession>
<feature type="active site" evidence="1">
    <location>
        <position position="57"/>
    </location>
</feature>